<proteinExistence type="predicted"/>
<feature type="domain" description="Outer membrane protein beta-barrel" evidence="3">
    <location>
        <begin position="11"/>
        <end position="229"/>
    </location>
</feature>
<dbReference type="AlphaFoldDB" id="A0AA41R5V7"/>
<organism evidence="4 5">
    <name type="scientific">Desulfatitalea alkaliphila</name>
    <dbReference type="NCBI Taxonomy" id="2929485"/>
    <lineage>
        <taxon>Bacteria</taxon>
        <taxon>Pseudomonadati</taxon>
        <taxon>Thermodesulfobacteriota</taxon>
        <taxon>Desulfobacteria</taxon>
        <taxon>Desulfobacterales</taxon>
        <taxon>Desulfosarcinaceae</taxon>
        <taxon>Desulfatitalea</taxon>
    </lineage>
</organism>
<name>A0AA41R5V7_9BACT</name>
<sequence length="261" mass="28374">MQRFSVVFVSVLFILVNGASASATSHNAVYFRGAVAAMQSTGADFSDKDCSSTSPPALFGCGAGNDGRPLGAYGDFGEYLAMEIAAGRYVSPWLRIDLAFNYRPNMNYSGTANFRGVSGPQPVSSTARSLSAMANLFIELGPILNISSDRWHPYIGTGVGVSYNRLKEVEYLFPEATTHKISITPSGERFDPAFTFFGGLGVALSREWMIDISVRYEDLGRVETDRGGMYMNHIPQDLEIDKTSAALRGFGLALGVRYSFF</sequence>
<comment type="caution">
    <text evidence="4">The sequence shown here is derived from an EMBL/GenBank/DDBJ whole genome shotgun (WGS) entry which is preliminary data.</text>
</comment>
<dbReference type="EMBL" id="JALJRB010000003">
    <property type="protein sequence ID" value="MCJ8499733.1"/>
    <property type="molecule type" value="Genomic_DNA"/>
</dbReference>
<feature type="chain" id="PRO_5041230644" evidence="2">
    <location>
        <begin position="22"/>
        <end position="261"/>
    </location>
</feature>
<evidence type="ECO:0000256" key="2">
    <source>
        <dbReference type="SAM" id="SignalP"/>
    </source>
</evidence>
<dbReference type="SUPFAM" id="SSF56925">
    <property type="entry name" value="OMPA-like"/>
    <property type="match status" value="1"/>
</dbReference>
<keyword evidence="1 2" id="KW-0732">Signal</keyword>
<dbReference type="Proteomes" id="UP001165427">
    <property type="component" value="Unassembled WGS sequence"/>
</dbReference>
<evidence type="ECO:0000259" key="3">
    <source>
        <dbReference type="Pfam" id="PF13505"/>
    </source>
</evidence>
<dbReference type="InterPro" id="IPR027385">
    <property type="entry name" value="Beta-barrel_OMP"/>
</dbReference>
<evidence type="ECO:0000313" key="4">
    <source>
        <dbReference type="EMBL" id="MCJ8499733.1"/>
    </source>
</evidence>
<keyword evidence="5" id="KW-1185">Reference proteome</keyword>
<dbReference type="InterPro" id="IPR011250">
    <property type="entry name" value="OMP/PagP_B-barrel"/>
</dbReference>
<gene>
    <name evidence="4" type="ORF">MRX98_04040</name>
</gene>
<dbReference type="RefSeq" id="WP_246903207.1">
    <property type="nucleotide sequence ID" value="NZ_JALJRB010000003.1"/>
</dbReference>
<reference evidence="4" key="1">
    <citation type="submission" date="2022-04" db="EMBL/GenBank/DDBJ databases">
        <title>Desulfatitalea alkaliphila sp. nov., a novel anaerobic sulfate-reducing bacterium isolated from terrestrial mud volcano, Taman Peninsula, Russia.</title>
        <authorList>
            <person name="Khomyakova M.A."/>
            <person name="Merkel A.Y."/>
            <person name="Slobodkin A.I."/>
        </authorList>
    </citation>
    <scope>NUCLEOTIDE SEQUENCE</scope>
    <source>
        <strain evidence="4">M08but</strain>
    </source>
</reference>
<dbReference type="Gene3D" id="2.40.160.20">
    <property type="match status" value="1"/>
</dbReference>
<evidence type="ECO:0000313" key="5">
    <source>
        <dbReference type="Proteomes" id="UP001165427"/>
    </source>
</evidence>
<evidence type="ECO:0000256" key="1">
    <source>
        <dbReference type="ARBA" id="ARBA00022729"/>
    </source>
</evidence>
<accession>A0AA41R5V7</accession>
<feature type="signal peptide" evidence="2">
    <location>
        <begin position="1"/>
        <end position="21"/>
    </location>
</feature>
<dbReference type="Pfam" id="PF13505">
    <property type="entry name" value="OMP_b-brl"/>
    <property type="match status" value="1"/>
</dbReference>
<protein>
    <submittedName>
        <fullName evidence="4">Outer membrane beta-barrel protein</fullName>
    </submittedName>
</protein>